<organism evidence="1 2">
    <name type="scientific">Lentibacillus cibarius</name>
    <dbReference type="NCBI Taxonomy" id="2583219"/>
    <lineage>
        <taxon>Bacteria</taxon>
        <taxon>Bacillati</taxon>
        <taxon>Bacillota</taxon>
        <taxon>Bacilli</taxon>
        <taxon>Bacillales</taxon>
        <taxon>Bacillaceae</taxon>
        <taxon>Lentibacillus</taxon>
    </lineage>
</organism>
<name>A0A5S3QK58_9BACI</name>
<dbReference type="Proteomes" id="UP000306980">
    <property type="component" value="Unassembled WGS sequence"/>
</dbReference>
<protein>
    <recommendedName>
        <fullName evidence="3">DUF4901 domain-containing protein</fullName>
    </recommendedName>
</protein>
<dbReference type="EMBL" id="VCIA01000001">
    <property type="protein sequence ID" value="TMN22129.1"/>
    <property type="molecule type" value="Genomic_DNA"/>
</dbReference>
<comment type="caution">
    <text evidence="1">The sequence shown here is derived from an EMBL/GenBank/DDBJ whole genome shotgun (WGS) entry which is preliminary data.</text>
</comment>
<accession>A0A5S3QK58</accession>
<evidence type="ECO:0008006" key="3">
    <source>
        <dbReference type="Google" id="ProtNLM"/>
    </source>
</evidence>
<dbReference type="OrthoDB" id="2431483at2"/>
<proteinExistence type="predicted"/>
<gene>
    <name evidence="1" type="ORF">FFL34_08315</name>
</gene>
<dbReference type="AlphaFoldDB" id="A0A5S3QK58"/>
<evidence type="ECO:0000313" key="2">
    <source>
        <dbReference type="Proteomes" id="UP000306980"/>
    </source>
</evidence>
<sequence>MNEQVQELVDVTRETLGLTSHQLKRYHFFRETNHFNETIYIMNMEWSPNNSEAPDEDINATGTAVVDVNFHTQEVRRIVFVQDVNTADNSVYPSSAAKEHVIEWIEEMTELTFGRQFLIAHEEELALSFSAAVDNIPVSPTGTIEVAFNDDGELILFSVDGVFPNEEQIEWEPFALTPDKYEPVAKEQCQLLQLPDQEQEKWLPIYGIGEVFITNDAERTITFSLGAGRNSFVAEDKILRWDEPLEGELEQKEIDFSPEVTLDTVLQKEPHPDTIPLTNAEVEACEKEVLRFMRLVYPNDSSERKLTGIYLQNGYVIAEIKHAEDEVKRALDIKIKLVIERDTLTAMNYIDQDRLFQAFNHFGNADEVVVSQEDAFDKLREHLEVDPVYVYDSERERYIMCGKLDCAYGVNAVTGEVVALNAL</sequence>
<reference evidence="1 2" key="1">
    <citation type="submission" date="2019-05" db="EMBL/GenBank/DDBJ databases">
        <title>Genomic analysis of Lentibacillus sp. NKC220-2.</title>
        <authorList>
            <person name="Oh Y.J."/>
        </authorList>
    </citation>
    <scope>NUCLEOTIDE SEQUENCE [LARGE SCALE GENOMIC DNA]</scope>
    <source>
        <strain evidence="1 2">NKC220-2</strain>
    </source>
</reference>
<evidence type="ECO:0000313" key="1">
    <source>
        <dbReference type="EMBL" id="TMN22129.1"/>
    </source>
</evidence>
<dbReference type="RefSeq" id="WP_138603038.1">
    <property type="nucleotide sequence ID" value="NZ_VCIA01000001.1"/>
</dbReference>